<dbReference type="GO" id="GO:0006355">
    <property type="term" value="P:regulation of DNA-templated transcription"/>
    <property type="evidence" value="ECO:0007669"/>
    <property type="project" value="InterPro"/>
</dbReference>
<protein>
    <recommendedName>
        <fullName evidence="3">Putative Fis-like DNA-binding protein</fullName>
    </recommendedName>
</protein>
<evidence type="ECO:0000313" key="6">
    <source>
        <dbReference type="Proteomes" id="UP000216779"/>
    </source>
</evidence>
<dbReference type="GO" id="GO:0043565">
    <property type="term" value="F:sequence-specific DNA binding"/>
    <property type="evidence" value="ECO:0007669"/>
    <property type="project" value="InterPro"/>
</dbReference>
<dbReference type="AlphaFoldDB" id="A0A257SP23"/>
<gene>
    <name evidence="5" type="ORF">B7Z70_11390</name>
</gene>
<comment type="caution">
    <text evidence="5">The sequence shown here is derived from an EMBL/GenBank/DDBJ whole genome shotgun (WGS) entry which is preliminary data.</text>
</comment>
<evidence type="ECO:0000256" key="1">
    <source>
        <dbReference type="ARBA" id="ARBA00008559"/>
    </source>
</evidence>
<feature type="domain" description="DNA binding HTH" evidence="4">
    <location>
        <begin position="36"/>
        <end position="76"/>
    </location>
</feature>
<dbReference type="InterPro" id="IPR002197">
    <property type="entry name" value="HTH_Fis"/>
</dbReference>
<dbReference type="PRINTS" id="PR01590">
    <property type="entry name" value="HTHFIS"/>
</dbReference>
<dbReference type="InterPro" id="IPR009057">
    <property type="entry name" value="Homeodomain-like_sf"/>
</dbReference>
<keyword evidence="2" id="KW-0238">DNA-binding</keyword>
<name>A0A257SP23_9PROT</name>
<proteinExistence type="inferred from homology"/>
<evidence type="ECO:0000259" key="4">
    <source>
        <dbReference type="Pfam" id="PF02954"/>
    </source>
</evidence>
<comment type="similarity">
    <text evidence="1">Belongs to the transcriptional regulatory Fis family.</text>
</comment>
<dbReference type="SUPFAM" id="SSF46689">
    <property type="entry name" value="Homeodomain-like"/>
    <property type="match status" value="1"/>
</dbReference>
<sequence length="81" mass="9059">METIDMSLSDCVTLVMDRYLADLQGEVPSNLHALIIDEVERALLANTLQHCSGQRGMAAQWLGINRNTLRKKLQAYGLENT</sequence>
<reference evidence="5 6" key="1">
    <citation type="submission" date="2017-03" db="EMBL/GenBank/DDBJ databases">
        <title>Lifting the veil on microbial sulfur biogeochemistry in mining wastewaters.</title>
        <authorList>
            <person name="Kantor R.S."/>
            <person name="Colenbrander Nelson T."/>
            <person name="Marshall S."/>
            <person name="Bennett D."/>
            <person name="Apte S."/>
            <person name="Camacho D."/>
            <person name="Thomas B.C."/>
            <person name="Warren L.A."/>
            <person name="Banfield J.F."/>
        </authorList>
    </citation>
    <scope>NUCLEOTIDE SEQUENCE [LARGE SCALE GENOMIC DNA]</scope>
    <source>
        <strain evidence="5">21-59-9</strain>
    </source>
</reference>
<evidence type="ECO:0000256" key="3">
    <source>
        <dbReference type="ARBA" id="ARBA00029540"/>
    </source>
</evidence>
<dbReference type="InterPro" id="IPR005412">
    <property type="entry name" value="Fis_DNA-bd"/>
</dbReference>
<dbReference type="PIRSF" id="PIRSF002097">
    <property type="entry name" value="DNA-binding_Fis"/>
    <property type="match status" value="1"/>
</dbReference>
<evidence type="ECO:0000313" key="5">
    <source>
        <dbReference type="EMBL" id="OYV74889.1"/>
    </source>
</evidence>
<dbReference type="Pfam" id="PF02954">
    <property type="entry name" value="HTH_8"/>
    <property type="match status" value="1"/>
</dbReference>
<dbReference type="PANTHER" id="PTHR47918">
    <property type="entry name" value="DNA-BINDING PROTEIN FIS"/>
    <property type="match status" value="1"/>
</dbReference>
<evidence type="ECO:0000256" key="2">
    <source>
        <dbReference type="ARBA" id="ARBA00023125"/>
    </source>
</evidence>
<dbReference type="EMBL" id="NCBC01000512">
    <property type="protein sequence ID" value="OYV74889.1"/>
    <property type="molecule type" value="Genomic_DNA"/>
</dbReference>
<organism evidence="5 6">
    <name type="scientific">Acidithiobacillus ferrivorans</name>
    <dbReference type="NCBI Taxonomy" id="160808"/>
    <lineage>
        <taxon>Bacteria</taxon>
        <taxon>Pseudomonadati</taxon>
        <taxon>Pseudomonadota</taxon>
        <taxon>Acidithiobacillia</taxon>
        <taxon>Acidithiobacillales</taxon>
        <taxon>Acidithiobacillaceae</taxon>
        <taxon>Acidithiobacillus</taxon>
    </lineage>
</organism>
<dbReference type="InterPro" id="IPR050207">
    <property type="entry name" value="Trans_regulatory_Fis"/>
</dbReference>
<dbReference type="PANTHER" id="PTHR47918:SF1">
    <property type="entry name" value="DNA-BINDING PROTEIN FIS"/>
    <property type="match status" value="1"/>
</dbReference>
<dbReference type="Proteomes" id="UP000216779">
    <property type="component" value="Unassembled WGS sequence"/>
</dbReference>
<dbReference type="Gene3D" id="1.10.10.60">
    <property type="entry name" value="Homeodomain-like"/>
    <property type="match status" value="1"/>
</dbReference>
<accession>A0A257SP23</accession>